<name>S8EFY9_FOMSC</name>
<proteinExistence type="predicted"/>
<dbReference type="HOGENOM" id="CLU_072379_0_0_1"/>
<dbReference type="Proteomes" id="UP000015241">
    <property type="component" value="Unassembled WGS sequence"/>
</dbReference>
<reference evidence="2 3" key="1">
    <citation type="journal article" date="2012" name="Science">
        <title>The Paleozoic origin of enzymatic lignin decomposition reconstructed from 31 fungal genomes.</title>
        <authorList>
            <person name="Floudas D."/>
            <person name="Binder M."/>
            <person name="Riley R."/>
            <person name="Barry K."/>
            <person name="Blanchette R.A."/>
            <person name="Henrissat B."/>
            <person name="Martinez A.T."/>
            <person name="Otillar R."/>
            <person name="Spatafora J.W."/>
            <person name="Yadav J.S."/>
            <person name="Aerts A."/>
            <person name="Benoit I."/>
            <person name="Boyd A."/>
            <person name="Carlson A."/>
            <person name="Copeland A."/>
            <person name="Coutinho P.M."/>
            <person name="de Vries R.P."/>
            <person name="Ferreira P."/>
            <person name="Findley K."/>
            <person name="Foster B."/>
            <person name="Gaskell J."/>
            <person name="Glotzer D."/>
            <person name="Gorecki P."/>
            <person name="Heitman J."/>
            <person name="Hesse C."/>
            <person name="Hori C."/>
            <person name="Igarashi K."/>
            <person name="Jurgens J.A."/>
            <person name="Kallen N."/>
            <person name="Kersten P."/>
            <person name="Kohler A."/>
            <person name="Kuees U."/>
            <person name="Kumar T.K.A."/>
            <person name="Kuo A."/>
            <person name="LaButti K."/>
            <person name="Larrondo L.F."/>
            <person name="Lindquist E."/>
            <person name="Ling A."/>
            <person name="Lombard V."/>
            <person name="Lucas S."/>
            <person name="Lundell T."/>
            <person name="Martin R."/>
            <person name="McLaughlin D.J."/>
            <person name="Morgenstern I."/>
            <person name="Morin E."/>
            <person name="Murat C."/>
            <person name="Nagy L.G."/>
            <person name="Nolan M."/>
            <person name="Ohm R.A."/>
            <person name="Patyshakuliyeva A."/>
            <person name="Rokas A."/>
            <person name="Ruiz-Duenas F.J."/>
            <person name="Sabat G."/>
            <person name="Salamov A."/>
            <person name="Samejima M."/>
            <person name="Schmutz J."/>
            <person name="Slot J.C."/>
            <person name="St John F."/>
            <person name="Stenlid J."/>
            <person name="Sun H."/>
            <person name="Sun S."/>
            <person name="Syed K."/>
            <person name="Tsang A."/>
            <person name="Wiebenga A."/>
            <person name="Young D."/>
            <person name="Pisabarro A."/>
            <person name="Eastwood D.C."/>
            <person name="Martin F."/>
            <person name="Cullen D."/>
            <person name="Grigoriev I.V."/>
            <person name="Hibbett D.S."/>
        </authorList>
    </citation>
    <scope>NUCLEOTIDE SEQUENCE</scope>
    <source>
        <strain evidence="3">FP-58527</strain>
    </source>
</reference>
<evidence type="ECO:0000313" key="2">
    <source>
        <dbReference type="EMBL" id="EPT04022.1"/>
    </source>
</evidence>
<dbReference type="Pfam" id="PF10213">
    <property type="entry name" value="MRP-S28"/>
    <property type="match status" value="1"/>
</dbReference>
<dbReference type="GO" id="GO:0003735">
    <property type="term" value="F:structural constituent of ribosome"/>
    <property type="evidence" value="ECO:0007669"/>
    <property type="project" value="InterPro"/>
</dbReference>
<feature type="domain" description="Small ribosomal subunit protein mS35 mitochondrial conserved" evidence="1">
    <location>
        <begin position="97"/>
        <end position="250"/>
    </location>
</feature>
<dbReference type="FunCoup" id="S8EFY9">
    <property type="interactions" value="31"/>
</dbReference>
<dbReference type="STRING" id="743788.S8EFY9"/>
<evidence type="ECO:0000259" key="1">
    <source>
        <dbReference type="Pfam" id="PF10213"/>
    </source>
</evidence>
<dbReference type="OrthoDB" id="283424at2759"/>
<dbReference type="PANTHER" id="PTHR13490">
    <property type="entry name" value="MITOCHONDRIAL 28S RIBOSOMAL PROTEIN S28"/>
    <property type="match status" value="1"/>
</dbReference>
<dbReference type="InterPro" id="IPR039848">
    <property type="entry name" value="Ribosomal_mS35_mt"/>
</dbReference>
<organism evidence="2 3">
    <name type="scientific">Fomitopsis schrenkii</name>
    <name type="common">Brown rot fungus</name>
    <dbReference type="NCBI Taxonomy" id="2126942"/>
    <lineage>
        <taxon>Eukaryota</taxon>
        <taxon>Fungi</taxon>
        <taxon>Dikarya</taxon>
        <taxon>Basidiomycota</taxon>
        <taxon>Agaricomycotina</taxon>
        <taxon>Agaricomycetes</taxon>
        <taxon>Polyporales</taxon>
        <taxon>Fomitopsis</taxon>
    </lineage>
</organism>
<dbReference type="InParanoid" id="S8EFY9"/>
<dbReference type="GO" id="GO:0005763">
    <property type="term" value="C:mitochondrial small ribosomal subunit"/>
    <property type="evidence" value="ECO:0007669"/>
    <property type="project" value="TreeGrafter"/>
</dbReference>
<protein>
    <recommendedName>
        <fullName evidence="1">Small ribosomal subunit protein mS35 mitochondrial conserved domain-containing protein</fullName>
    </recommendedName>
</protein>
<dbReference type="EMBL" id="KE504128">
    <property type="protein sequence ID" value="EPT04022.1"/>
    <property type="molecule type" value="Genomic_DNA"/>
</dbReference>
<dbReference type="eggNOG" id="KOG3933">
    <property type="taxonomic scope" value="Eukaryota"/>
</dbReference>
<gene>
    <name evidence="2" type="ORF">FOMPIDRAFT_139502</name>
</gene>
<dbReference type="PANTHER" id="PTHR13490:SF0">
    <property type="entry name" value="SMALL RIBOSOMAL SUBUNIT PROTEIN MS35"/>
    <property type="match status" value="1"/>
</dbReference>
<accession>S8EFY9</accession>
<dbReference type="InterPro" id="IPR019349">
    <property type="entry name" value="Ribosomal_mS35_mit"/>
</dbReference>
<dbReference type="AlphaFoldDB" id="S8EFY9"/>
<sequence>MFAARNACRAFRPVVPRPNHHFHTSAVVAVKRTVSDLKIAGSNIEGYDSLDDECLDDDGSLDTSSAGHIRLQQQRRVLYYWRLIEHEMPNLVAYRKPFVPPSASAPLVVRSITYGGENHPATLKRAITVPISRLPLKDKSAVHKFKVLAGPRWTLEPPANSGISPLEEDKEHGYFTVSCEDFPMAAQNMKWASDALDRLLTEANNTKDSFEDVPLDTRHIEAKKRKDKKGEHLYGRRRAKPTLRDFPKEWLPAVEELTAPNPTASP</sequence>
<evidence type="ECO:0000313" key="3">
    <source>
        <dbReference type="Proteomes" id="UP000015241"/>
    </source>
</evidence>
<dbReference type="GO" id="GO:0032543">
    <property type="term" value="P:mitochondrial translation"/>
    <property type="evidence" value="ECO:0007669"/>
    <property type="project" value="InterPro"/>
</dbReference>
<keyword evidence="3" id="KW-1185">Reference proteome</keyword>